<gene>
    <name evidence="1" type="ORF">RMSM_04686</name>
</gene>
<evidence type="ECO:0000313" key="2">
    <source>
        <dbReference type="Proteomes" id="UP000011991"/>
    </source>
</evidence>
<dbReference type="EMBL" id="ANOG01000674">
    <property type="protein sequence ID" value="EMI18395.1"/>
    <property type="molecule type" value="Genomic_DNA"/>
</dbReference>
<sequence length="45" mass="5040">MPIFLQPIDLLLAKSGQPTKCEFALKNHPLQTICERVVLFDVSAN</sequence>
<accession>M5RGE9</accession>
<dbReference type="AlphaFoldDB" id="M5RGE9"/>
<comment type="caution">
    <text evidence="1">The sequence shown here is derived from an EMBL/GenBank/DDBJ whole genome shotgun (WGS) entry which is preliminary data.</text>
</comment>
<name>M5RGE9_9BACT</name>
<proteinExistence type="predicted"/>
<dbReference type="PATRIC" id="fig|1265738.3.peg.4706"/>
<reference evidence="1 2" key="1">
    <citation type="journal article" date="2013" name="Mar. Genomics">
        <title>Expression of sulfatases in Rhodopirellula baltica and the diversity of sulfatases in the genus Rhodopirellula.</title>
        <authorList>
            <person name="Wegner C.E."/>
            <person name="Richter-Heitmann T."/>
            <person name="Klindworth A."/>
            <person name="Klockow C."/>
            <person name="Richter M."/>
            <person name="Achstetter T."/>
            <person name="Glockner F.O."/>
            <person name="Harder J."/>
        </authorList>
    </citation>
    <scope>NUCLEOTIDE SEQUENCE [LARGE SCALE GENOMIC DNA]</scope>
    <source>
        <strain evidence="1 2">SM1</strain>
    </source>
</reference>
<dbReference type="Proteomes" id="UP000011991">
    <property type="component" value="Unassembled WGS sequence"/>
</dbReference>
<evidence type="ECO:0000313" key="1">
    <source>
        <dbReference type="EMBL" id="EMI18395.1"/>
    </source>
</evidence>
<organism evidence="1 2">
    <name type="scientific">Rhodopirellula maiorica SM1</name>
    <dbReference type="NCBI Taxonomy" id="1265738"/>
    <lineage>
        <taxon>Bacteria</taxon>
        <taxon>Pseudomonadati</taxon>
        <taxon>Planctomycetota</taxon>
        <taxon>Planctomycetia</taxon>
        <taxon>Pirellulales</taxon>
        <taxon>Pirellulaceae</taxon>
        <taxon>Novipirellula</taxon>
    </lineage>
</organism>
<protein>
    <submittedName>
        <fullName evidence="1">Uncharacterized protein</fullName>
    </submittedName>
</protein>
<keyword evidence="2" id="KW-1185">Reference proteome</keyword>